<protein>
    <submittedName>
        <fullName evidence="2">Uncharacterized protein</fullName>
    </submittedName>
</protein>
<feature type="compositionally biased region" description="Basic and acidic residues" evidence="1">
    <location>
        <begin position="86"/>
        <end position="113"/>
    </location>
</feature>
<gene>
    <name evidence="2" type="ORF">MSP1404_LOCUS9550</name>
</gene>
<feature type="region of interest" description="Disordered" evidence="1">
    <location>
        <begin position="86"/>
        <end position="136"/>
    </location>
</feature>
<evidence type="ECO:0000313" key="2">
    <source>
        <dbReference type="EMBL" id="CAD8592146.1"/>
    </source>
</evidence>
<dbReference type="AlphaFoldDB" id="A0A7S0KU57"/>
<reference evidence="2" key="1">
    <citation type="submission" date="2021-01" db="EMBL/GenBank/DDBJ databases">
        <authorList>
            <person name="Corre E."/>
            <person name="Pelletier E."/>
            <person name="Niang G."/>
            <person name="Scheremetjew M."/>
            <person name="Finn R."/>
            <person name="Kale V."/>
            <person name="Holt S."/>
            <person name="Cochrane G."/>
            <person name="Meng A."/>
            <person name="Brown T."/>
            <person name="Cohen L."/>
        </authorList>
    </citation>
    <scope>NUCLEOTIDE SEQUENCE</scope>
    <source>
        <strain evidence="2">CCMP494</strain>
    </source>
</reference>
<proteinExistence type="predicted"/>
<name>A0A7S0KU57_MICPS</name>
<sequence>MSAVDVIAHESLPLDSTFHLDAGIEDPEEFLAVHELMNRGQLLNAYEAKLTHQHGVEFGHGILNKGKAQKREKRPPTQIEILAAQEREKQEKKAARKAAKEAKKEERLAREEFALTGGNKKMTKKERKRLEQGEYE</sequence>
<organism evidence="2">
    <name type="scientific">Micromonas pusilla</name>
    <name type="common">Picoplanktonic green alga</name>
    <name type="synonym">Chromulina pusilla</name>
    <dbReference type="NCBI Taxonomy" id="38833"/>
    <lineage>
        <taxon>Eukaryota</taxon>
        <taxon>Viridiplantae</taxon>
        <taxon>Chlorophyta</taxon>
        <taxon>Mamiellophyceae</taxon>
        <taxon>Mamiellales</taxon>
        <taxon>Mamiellaceae</taxon>
        <taxon>Micromonas</taxon>
    </lineage>
</organism>
<dbReference type="EMBL" id="HBEV01012272">
    <property type="protein sequence ID" value="CAD8592146.1"/>
    <property type="molecule type" value="Transcribed_RNA"/>
</dbReference>
<accession>A0A7S0KU57</accession>
<evidence type="ECO:0000256" key="1">
    <source>
        <dbReference type="SAM" id="MobiDB-lite"/>
    </source>
</evidence>